<feature type="transmembrane region" description="Helical" evidence="1">
    <location>
        <begin position="18"/>
        <end position="39"/>
    </location>
</feature>
<protein>
    <recommendedName>
        <fullName evidence="4">Energy transducer TonB</fullName>
    </recommendedName>
</protein>
<keyword evidence="1" id="KW-0812">Transmembrane</keyword>
<evidence type="ECO:0008006" key="4">
    <source>
        <dbReference type="Google" id="ProtNLM"/>
    </source>
</evidence>
<gene>
    <name evidence="2" type="ORF">LQG66_00695</name>
</gene>
<dbReference type="EMBL" id="CP088156">
    <property type="protein sequence ID" value="UFZ04874.1"/>
    <property type="molecule type" value="Genomic_DNA"/>
</dbReference>
<accession>A0ABY3RDZ8</accession>
<dbReference type="Proteomes" id="UP001431010">
    <property type="component" value="Chromosome"/>
</dbReference>
<sequence length="60" mass="6270">MQANEVPPRRKLSITPQAVLAAGVVVMFLLLHLVAGAILQGAATRDGSPATPVSTLQDYD</sequence>
<proteinExistence type="predicted"/>
<reference evidence="2" key="1">
    <citation type="journal article" date="2024" name="Antonie Van Leeuwenhoek">
        <title>Bradyrhizobium ontarionense sp. nov., a novel bacterial symbiont isolated from Aeschynomene indica (Indian jointvetch), harbours photosynthesis, nitrogen fixation and nitrous oxide (N2O) reductase genes.</title>
        <authorList>
            <person name="Bromfield E.S.P."/>
            <person name="Cloutier S."/>
        </authorList>
    </citation>
    <scope>NUCLEOTIDE SEQUENCE</scope>
    <source>
        <strain evidence="2">A19</strain>
    </source>
</reference>
<evidence type="ECO:0000313" key="3">
    <source>
        <dbReference type="Proteomes" id="UP001431010"/>
    </source>
</evidence>
<dbReference type="RefSeq" id="WP_231322281.1">
    <property type="nucleotide sequence ID" value="NZ_CP088156.1"/>
</dbReference>
<name>A0ABY3RDZ8_9BRAD</name>
<evidence type="ECO:0000256" key="1">
    <source>
        <dbReference type="SAM" id="Phobius"/>
    </source>
</evidence>
<keyword evidence="1" id="KW-0472">Membrane</keyword>
<organism evidence="2 3">
    <name type="scientific">Bradyrhizobium ontarionense</name>
    <dbReference type="NCBI Taxonomy" id="2898149"/>
    <lineage>
        <taxon>Bacteria</taxon>
        <taxon>Pseudomonadati</taxon>
        <taxon>Pseudomonadota</taxon>
        <taxon>Alphaproteobacteria</taxon>
        <taxon>Hyphomicrobiales</taxon>
        <taxon>Nitrobacteraceae</taxon>
        <taxon>Bradyrhizobium</taxon>
    </lineage>
</organism>
<evidence type="ECO:0000313" key="2">
    <source>
        <dbReference type="EMBL" id="UFZ04874.1"/>
    </source>
</evidence>
<keyword evidence="1" id="KW-1133">Transmembrane helix</keyword>
<keyword evidence="3" id="KW-1185">Reference proteome</keyword>